<dbReference type="OrthoDB" id="2921803at2759"/>
<sequence>MPVPSPASNTIALPQELVGFFIDELQHDSISLRRCSLVCKAWLPHCSAHLFASLRISRLPLYQVLLDFRGLILSSARVSLYVRHIGIDIDSQNAAVAAAVILKHLSQLESLSIAGIKLFRYSNNLPRATSCYTGRPLKCLSAIRLPVDVVSGFLVLFVSVDILDVRFPERAQRKFPYVSHIVKNLEVKCETDSTLLDVGSLVDPNSLESITLGFGGTYRHRASADYLHRFLQSAGQHIRHFEYGQPVGGWITLPDSIPALMACTNLESLTVTTPKVTPFSMDLWCGTLVLLLSLPSQTRRVELVTSCRGPSNCDGAFDAFIQRFGRHVGEALEHCHALECLNIAALDYYHQPISASAHPDKREAVLKGLPAWLRGITSFT</sequence>
<dbReference type="EMBL" id="JH930471">
    <property type="protein sequence ID" value="EKM56799.1"/>
    <property type="molecule type" value="Genomic_DNA"/>
</dbReference>
<dbReference type="RefSeq" id="XP_007394633.1">
    <property type="nucleotide sequence ID" value="XM_007394571.1"/>
</dbReference>
<gene>
    <name evidence="1" type="ORF">PHACADRAFT_93066</name>
</gene>
<proteinExistence type="predicted"/>
<dbReference type="HOGENOM" id="CLU_727818_0_0_1"/>
<evidence type="ECO:0000313" key="2">
    <source>
        <dbReference type="Proteomes" id="UP000008370"/>
    </source>
</evidence>
<protein>
    <recommendedName>
        <fullName evidence="3">F-box domain-containing protein</fullName>
    </recommendedName>
</protein>
<evidence type="ECO:0000313" key="1">
    <source>
        <dbReference type="EMBL" id="EKM56799.1"/>
    </source>
</evidence>
<dbReference type="AlphaFoldDB" id="K5WCU6"/>
<name>K5WCU6_PHACS</name>
<keyword evidence="2" id="KW-1185">Reference proteome</keyword>
<organism evidence="1 2">
    <name type="scientific">Phanerochaete carnosa (strain HHB-10118-sp)</name>
    <name type="common">White-rot fungus</name>
    <name type="synonym">Peniophora carnosa</name>
    <dbReference type="NCBI Taxonomy" id="650164"/>
    <lineage>
        <taxon>Eukaryota</taxon>
        <taxon>Fungi</taxon>
        <taxon>Dikarya</taxon>
        <taxon>Basidiomycota</taxon>
        <taxon>Agaricomycotina</taxon>
        <taxon>Agaricomycetes</taxon>
        <taxon>Polyporales</taxon>
        <taxon>Phanerochaetaceae</taxon>
        <taxon>Phanerochaete</taxon>
    </lineage>
</organism>
<dbReference type="KEGG" id="pco:PHACADRAFT_93066"/>
<dbReference type="InParanoid" id="K5WCU6"/>
<reference evidence="1 2" key="1">
    <citation type="journal article" date="2012" name="BMC Genomics">
        <title>Comparative genomics of the white-rot fungi, Phanerochaete carnosa and P. chrysosporium, to elucidate the genetic basis of the distinct wood types they colonize.</title>
        <authorList>
            <person name="Suzuki H."/>
            <person name="MacDonald J."/>
            <person name="Syed K."/>
            <person name="Salamov A."/>
            <person name="Hori C."/>
            <person name="Aerts A."/>
            <person name="Henrissat B."/>
            <person name="Wiebenga A."/>
            <person name="vanKuyk P.A."/>
            <person name="Barry K."/>
            <person name="Lindquist E."/>
            <person name="LaButti K."/>
            <person name="Lapidus A."/>
            <person name="Lucas S."/>
            <person name="Coutinho P."/>
            <person name="Gong Y."/>
            <person name="Samejima M."/>
            <person name="Mahadevan R."/>
            <person name="Abou-Zaid M."/>
            <person name="de Vries R.P."/>
            <person name="Igarashi K."/>
            <person name="Yadav J.S."/>
            <person name="Grigoriev I.V."/>
            <person name="Master E.R."/>
        </authorList>
    </citation>
    <scope>NUCLEOTIDE SEQUENCE [LARGE SCALE GENOMIC DNA]</scope>
    <source>
        <strain evidence="1 2">HHB-10118-sp</strain>
    </source>
</reference>
<dbReference type="GeneID" id="18920814"/>
<dbReference type="Proteomes" id="UP000008370">
    <property type="component" value="Unassembled WGS sequence"/>
</dbReference>
<evidence type="ECO:0008006" key="3">
    <source>
        <dbReference type="Google" id="ProtNLM"/>
    </source>
</evidence>
<accession>K5WCU6</accession>